<dbReference type="InterPro" id="IPR036928">
    <property type="entry name" value="AS_sf"/>
</dbReference>
<feature type="domain" description="Amidase" evidence="1">
    <location>
        <begin position="332"/>
        <end position="451"/>
    </location>
</feature>
<sequence>MYTAGEIAERIRTGQVTSREVTEELLARIAADTKVNAVVEVRREHALAEADRADALLAERGGLVERAGLVGRAGVVGRDGVVGPDSLGGQGGWGGPLLGVPVTVKDCFNVAGMRTTWGNPAFAEYVADHDALVVERLQRAGAIVVGKTNVHAMLADFGQTANEIYGRTNNPADLDRTPGGSSGGAAAALAADLTYLEYGSDLVGSIRLPAAYCGVYGLKPTNGLVPLRGFEIPGTPYLPTELPVLSTIGPLARSAADLRTALRATAGPEAPYSYKLRPPRHDRLQDYRVGIVTDHPSAPVSSEVGDALSDTIDRLARSGAKIVNNWPDGVDANEQAEEFGRQVELFFALHGDSDSDLTAADVRDLDRRRMQARAGWQQYFEDVDVFLCPTSFTVAFPHGSTTIDGQPYETQVFWIAHASLTGHPALSMPIGHTPAGLPVGAQVIGPWHEDDTAITFAELLAG</sequence>
<gene>
    <name evidence="2" type="ORF">EV137_1486</name>
</gene>
<evidence type="ECO:0000259" key="1">
    <source>
        <dbReference type="Pfam" id="PF01425"/>
    </source>
</evidence>
<accession>A0ABY2FN44</accession>
<dbReference type="RefSeq" id="WP_134127351.1">
    <property type="nucleotide sequence ID" value="NZ_SODU01000001.1"/>
</dbReference>
<dbReference type="Proteomes" id="UP000295060">
    <property type="component" value="Unassembled WGS sequence"/>
</dbReference>
<dbReference type="SUPFAM" id="SSF75304">
    <property type="entry name" value="Amidase signature (AS) enzymes"/>
    <property type="match status" value="1"/>
</dbReference>
<dbReference type="PANTHER" id="PTHR43372:SF4">
    <property type="entry name" value="FATTY-ACID AMIDE HYDROLASE 2"/>
    <property type="match status" value="1"/>
</dbReference>
<organism evidence="2 3">
    <name type="scientific">Kribbella pratensis</name>
    <dbReference type="NCBI Taxonomy" id="2512112"/>
    <lineage>
        <taxon>Bacteria</taxon>
        <taxon>Bacillati</taxon>
        <taxon>Actinomycetota</taxon>
        <taxon>Actinomycetes</taxon>
        <taxon>Propionibacteriales</taxon>
        <taxon>Kribbellaceae</taxon>
        <taxon>Kribbella</taxon>
    </lineage>
</organism>
<evidence type="ECO:0000313" key="3">
    <source>
        <dbReference type="Proteomes" id="UP000295060"/>
    </source>
</evidence>
<comment type="caution">
    <text evidence="2">The sequence shown here is derived from an EMBL/GenBank/DDBJ whole genome shotgun (WGS) entry which is preliminary data.</text>
</comment>
<dbReference type="PANTHER" id="PTHR43372">
    <property type="entry name" value="FATTY-ACID AMIDE HYDROLASE"/>
    <property type="match status" value="1"/>
</dbReference>
<name>A0ABY2FN44_9ACTN</name>
<proteinExistence type="predicted"/>
<dbReference type="InterPro" id="IPR023631">
    <property type="entry name" value="Amidase_dom"/>
</dbReference>
<dbReference type="InterPro" id="IPR052739">
    <property type="entry name" value="FAAH2"/>
</dbReference>
<dbReference type="Gene3D" id="3.90.1300.10">
    <property type="entry name" value="Amidase signature (AS) domain"/>
    <property type="match status" value="1"/>
</dbReference>
<dbReference type="EMBL" id="SODU01000001">
    <property type="protein sequence ID" value="TDW94184.1"/>
    <property type="molecule type" value="Genomic_DNA"/>
</dbReference>
<protein>
    <submittedName>
        <fullName evidence="2">Amidase</fullName>
    </submittedName>
</protein>
<dbReference type="Pfam" id="PF01425">
    <property type="entry name" value="Amidase"/>
    <property type="match status" value="2"/>
</dbReference>
<keyword evidence="3" id="KW-1185">Reference proteome</keyword>
<evidence type="ECO:0000313" key="2">
    <source>
        <dbReference type="EMBL" id="TDW94184.1"/>
    </source>
</evidence>
<feature type="domain" description="Amidase" evidence="1">
    <location>
        <begin position="94"/>
        <end position="324"/>
    </location>
</feature>
<reference evidence="2 3" key="1">
    <citation type="submission" date="2019-03" db="EMBL/GenBank/DDBJ databases">
        <title>Genomic Encyclopedia of Type Strains, Phase III (KMG-III): the genomes of soil and plant-associated and newly described type strains.</title>
        <authorList>
            <person name="Whitman W."/>
        </authorList>
    </citation>
    <scope>NUCLEOTIDE SEQUENCE [LARGE SCALE GENOMIC DNA]</scope>
    <source>
        <strain evidence="2 3">VKMAc-2574</strain>
    </source>
</reference>